<dbReference type="PANTHER" id="PTHR12353:SF19">
    <property type="entry name" value="DISKS LARGE-ASSOCIATED PROTEIN 4"/>
    <property type="match status" value="1"/>
</dbReference>
<dbReference type="Proteomes" id="UP000314982">
    <property type="component" value="Unassembled WGS sequence"/>
</dbReference>
<sequence length="183" mass="19485">TENTDLLTHLYQTLPTCVSSTCKKAPPPVPPRTTSKPHISVTVQSSTESAQDTYLDQQDHRSEANSQSGRSSNSSDSLCSLAKGSKPPAPVAAPVPAPRDSHPPPSSTTQSLPQVQPQNDTLNPGPSLTPDQSLTLPEPVPTKRKLSSIGIQVDCVQPIQREDQPPPSTKFQSIGVQVENGRP</sequence>
<comment type="similarity">
    <text evidence="1">Belongs to the SAPAP family.</text>
</comment>
<reference evidence="4" key="1">
    <citation type="submission" date="2018-06" db="EMBL/GenBank/DDBJ databases">
        <title>Genome assembly of Danube salmon.</title>
        <authorList>
            <person name="Macqueen D.J."/>
            <person name="Gundappa M.K."/>
        </authorList>
    </citation>
    <scope>NUCLEOTIDE SEQUENCE [LARGE SCALE GENOMIC DNA]</scope>
</reference>
<feature type="compositionally biased region" description="Polar residues" evidence="2">
    <location>
        <begin position="119"/>
        <end position="135"/>
    </location>
</feature>
<feature type="region of interest" description="Disordered" evidence="2">
    <location>
        <begin position="18"/>
        <end position="183"/>
    </location>
</feature>
<protein>
    <submittedName>
        <fullName evidence="3">Uncharacterized protein</fullName>
    </submittedName>
</protein>
<dbReference type="PANTHER" id="PTHR12353">
    <property type="entry name" value="DISKS LARGE-ASSOCIATED PROTEIN DAP SAP90/PSD-95-ASSOCIATED PROTEIN"/>
    <property type="match status" value="1"/>
</dbReference>
<evidence type="ECO:0000256" key="2">
    <source>
        <dbReference type="SAM" id="MobiDB-lite"/>
    </source>
</evidence>
<dbReference type="InterPro" id="IPR005026">
    <property type="entry name" value="SAPAP"/>
</dbReference>
<organism evidence="3 4">
    <name type="scientific">Hucho hucho</name>
    <name type="common">huchen</name>
    <dbReference type="NCBI Taxonomy" id="62062"/>
    <lineage>
        <taxon>Eukaryota</taxon>
        <taxon>Metazoa</taxon>
        <taxon>Chordata</taxon>
        <taxon>Craniata</taxon>
        <taxon>Vertebrata</taxon>
        <taxon>Euteleostomi</taxon>
        <taxon>Actinopterygii</taxon>
        <taxon>Neopterygii</taxon>
        <taxon>Teleostei</taxon>
        <taxon>Protacanthopterygii</taxon>
        <taxon>Salmoniformes</taxon>
        <taxon>Salmonidae</taxon>
        <taxon>Salmoninae</taxon>
        <taxon>Hucho</taxon>
    </lineage>
</organism>
<dbReference type="STRING" id="62062.ENSHHUP00000040006"/>
<reference evidence="3" key="2">
    <citation type="submission" date="2025-08" db="UniProtKB">
        <authorList>
            <consortium name="Ensembl"/>
        </authorList>
    </citation>
    <scope>IDENTIFICATION</scope>
</reference>
<feature type="compositionally biased region" description="Low complexity" evidence="2">
    <location>
        <begin position="64"/>
        <end position="80"/>
    </location>
</feature>
<accession>A0A4W5MM90</accession>
<reference evidence="3" key="3">
    <citation type="submission" date="2025-09" db="UniProtKB">
        <authorList>
            <consortium name="Ensembl"/>
        </authorList>
    </citation>
    <scope>IDENTIFICATION</scope>
</reference>
<dbReference type="GeneTree" id="ENSGT00940000155308"/>
<feature type="compositionally biased region" description="Polar residues" evidence="2">
    <location>
        <begin position="41"/>
        <end position="56"/>
    </location>
</feature>
<dbReference type="Pfam" id="PF03359">
    <property type="entry name" value="GKAP"/>
    <property type="match status" value="1"/>
</dbReference>
<feature type="compositionally biased region" description="Low complexity" evidence="2">
    <location>
        <begin position="107"/>
        <end position="118"/>
    </location>
</feature>
<proteinExistence type="inferred from homology"/>
<dbReference type="GO" id="GO:0098978">
    <property type="term" value="C:glutamatergic synapse"/>
    <property type="evidence" value="ECO:0007669"/>
    <property type="project" value="TreeGrafter"/>
</dbReference>
<dbReference type="GO" id="GO:0023052">
    <property type="term" value="P:signaling"/>
    <property type="evidence" value="ECO:0007669"/>
    <property type="project" value="InterPro"/>
</dbReference>
<evidence type="ECO:0000313" key="4">
    <source>
        <dbReference type="Proteomes" id="UP000314982"/>
    </source>
</evidence>
<dbReference type="GO" id="GO:0099572">
    <property type="term" value="C:postsynaptic specialization"/>
    <property type="evidence" value="ECO:0007669"/>
    <property type="project" value="TreeGrafter"/>
</dbReference>
<dbReference type="GO" id="GO:0060090">
    <property type="term" value="F:molecular adaptor activity"/>
    <property type="evidence" value="ECO:0007669"/>
    <property type="project" value="TreeGrafter"/>
</dbReference>
<name>A0A4W5MM90_9TELE</name>
<keyword evidence="4" id="KW-1185">Reference proteome</keyword>
<feature type="compositionally biased region" description="Pro residues" evidence="2">
    <location>
        <begin position="87"/>
        <end position="97"/>
    </location>
</feature>
<dbReference type="AlphaFoldDB" id="A0A4W5MM90"/>
<evidence type="ECO:0000313" key="3">
    <source>
        <dbReference type="Ensembl" id="ENSHHUP00000040006.1"/>
    </source>
</evidence>
<evidence type="ECO:0000256" key="1">
    <source>
        <dbReference type="ARBA" id="ARBA00008839"/>
    </source>
</evidence>
<dbReference type="Ensembl" id="ENSHHUT00000041557.1">
    <property type="protein sequence ID" value="ENSHHUP00000040006.1"/>
    <property type="gene ID" value="ENSHHUG00000024777.1"/>
</dbReference>